<name>A0A561PBE1_9BACT</name>
<dbReference type="GO" id="GO:0005886">
    <property type="term" value="C:plasma membrane"/>
    <property type="evidence" value="ECO:0007669"/>
    <property type="project" value="UniProtKB-SubCell"/>
</dbReference>
<dbReference type="Gene3D" id="3.30.70.1440">
    <property type="entry name" value="Multidrug efflux transporter AcrB pore domain"/>
    <property type="match status" value="1"/>
</dbReference>
<dbReference type="PRINTS" id="PR00702">
    <property type="entry name" value="ACRIFLAVINRP"/>
</dbReference>
<evidence type="ECO:0000256" key="5">
    <source>
        <dbReference type="ARBA" id="ARBA00022692"/>
    </source>
</evidence>
<feature type="transmembrane region" description="Helical" evidence="9">
    <location>
        <begin position="516"/>
        <end position="539"/>
    </location>
</feature>
<feature type="transmembrane region" description="Helical" evidence="9">
    <location>
        <begin position="1039"/>
        <end position="1064"/>
    </location>
</feature>
<dbReference type="Gene3D" id="1.20.1600.10">
    <property type="entry name" value="Outer membrane efflux proteins (OEP)"/>
    <property type="match status" value="1"/>
</dbReference>
<feature type="transmembrane region" description="Helical" evidence="9">
    <location>
        <begin position="16"/>
        <end position="38"/>
    </location>
</feature>
<evidence type="ECO:0000313" key="10">
    <source>
        <dbReference type="EMBL" id="TWF35346.1"/>
    </source>
</evidence>
<keyword evidence="11" id="KW-1185">Reference proteome</keyword>
<keyword evidence="3" id="KW-0813">Transport</keyword>
<proteinExistence type="inferred from homology"/>
<feature type="transmembrane region" description="Helical" evidence="9">
    <location>
        <begin position="1076"/>
        <end position="1093"/>
    </location>
</feature>
<sequence length="1477" mass="162321">MPADIRTTLSLPGSDYWRTSVITGICCAVEYNLLLAMLNKIIHFSIKNKLIIGLFTLALIVWGVWSALRLPVDAVPDITNNQVQIITQTPTLAAQETEQLVTYPIEQSLANLPDLVEMRSISRFGLSVITVVFEDEVDIYFARQLIGEKLKEAEQKIPKGIGTPELAPVSTGLGEVYQYILHPKKGSENKYTAMDLRTMQDWIVARQLYGTKGIAEVNSFGGLLKQYEVAVNPAKLKGMNITMTEIFNALSKNNENTGGAYIDKKPNAYFIRGIGLVGNMEDIRNIAVKSVNGIPVLVRDVADVQLGSAIRYGSVTYNGEKEVVGGIVMMLKGANSAAVVTRVKEKLNTIQKSLPEDVVIEAYLDRTDLVNRAINTVKTNLVEGALIVIFVLVLFLGNFRAGLIVASAIPLSLLFALGMMNAFGVSANLMSLGAIDFGLIVDGAVIIVEATLHHLSLRSSTQKLTQAEMDEEVYVSASKIRNSAAFGEIIIMIVYIPILTLVGIEGKMFKPMAQTVAFAILGALLLSLTYIPMVSALILPKKVSHKKNVSDKIMDFFHRLYAPVLSWAIRFKVAVVGATVAIFGIAVLLFSRMGGEFIPQLEEGDFAFHCILPQGTSLSQSIETSMQASRIIRAFPEVKMVVGKTGSAEVPTDPMPPEATDVMVLLKPKSEWTTTRTYNELADAIMEKLEVIPGVFFEANQPIQMRFNELMTGVRQDVAIKIFGENIDTLASLAPRVAAVVQSVKGATEPQIERTTGLPQITVQYDRAKIAAYGMNIEDINRTVRTAFAGEAAGVVFENERKFDMVVRLDSASRSSIDDVRDLFVALPDGNQIPLSQLADISFREGPAQISREDGRRRIVVGFNVKNKDVQSVVKDIQQKLTAARLLPSGYYYTYGGTFENLQKASARLMIAVPVALALIFLLLYFTFRSIKESVLIFTAIPMSAIGGVFALLLRGMPFSISAGVGFIALFGVAVLNGIVLISTFNQLEKDGISDLIKRVVEGTKIRLRPVLMTATVASFGFLPMALSRGAGAEVQRPLATVVIGGLITATFLTLVVLPLLYILFNTGFKRKFPPGAVAVALLGCLLFPRAVAAQDVPEKRQGINDVLSMAQQNLQYNINKAQEKRTNIQLHSAGMLPKTGVFAENEDLRPSDHTGILKVGLSQAVAWPGLYKAQKKLYTEQARYYQVNSAMLNVSIKKDIRQVYYQLWYLDDKASLYQQLDSIYQSLTAAAVLRVKAGENPGLDSISAQARQRELRAQLEQLKDDITIQQQSLKQLLNTTDAILPLDAPLEKLGFTFTGPATDSLHPALALQQQNVHIASANVSVIKNENRPEFSGRFFSQRLYGATNPYSGFSVTASVPLLGLGAYRNKVKAARAEADVQQQQLEYNKQVFSTQQSQVTKEVEKNNRMLLFYESSGLKQAQEIIKAATLAYRSGEISFAELSQFLTQAITIRQNYLDVLNAYNQAVIQYNYFNNL</sequence>
<keyword evidence="7 9" id="KW-0472">Membrane</keyword>
<dbReference type="Gene3D" id="3.30.70.1430">
    <property type="entry name" value="Multidrug efflux transporter AcrB pore domain"/>
    <property type="match status" value="2"/>
</dbReference>
<comment type="similarity">
    <text evidence="2">Belongs to the resistance-nodulation-cell division (RND) (TC 2.A.6) family.</text>
</comment>
<feature type="coiled-coil region" evidence="8">
    <location>
        <begin position="1246"/>
        <end position="1280"/>
    </location>
</feature>
<comment type="subcellular location">
    <subcellularLocation>
        <location evidence="1">Cell membrane</location>
        <topology evidence="1">Multi-pass membrane protein</topology>
    </subcellularLocation>
</comment>
<dbReference type="RefSeq" id="WP_246121228.1">
    <property type="nucleotide sequence ID" value="NZ_VIWO01000009.1"/>
</dbReference>
<dbReference type="InterPro" id="IPR027463">
    <property type="entry name" value="AcrB_DN_DC_subdom"/>
</dbReference>
<evidence type="ECO:0000313" key="11">
    <source>
        <dbReference type="Proteomes" id="UP000320811"/>
    </source>
</evidence>
<dbReference type="Gene3D" id="3.30.2090.10">
    <property type="entry name" value="Multidrug efflux transporter AcrB TolC docking domain, DN and DC subdomains"/>
    <property type="match status" value="2"/>
</dbReference>
<dbReference type="SUPFAM" id="SSF82693">
    <property type="entry name" value="Multidrug efflux transporter AcrB pore domain, PN1, PN2, PC1 and PC2 subdomains"/>
    <property type="match status" value="3"/>
</dbReference>
<feature type="transmembrane region" description="Helical" evidence="9">
    <location>
        <begin position="485"/>
        <end position="504"/>
    </location>
</feature>
<dbReference type="PANTHER" id="PTHR32063">
    <property type="match status" value="1"/>
</dbReference>
<evidence type="ECO:0000256" key="1">
    <source>
        <dbReference type="ARBA" id="ARBA00004651"/>
    </source>
</evidence>
<dbReference type="SUPFAM" id="SSF56954">
    <property type="entry name" value="Outer membrane efflux proteins (OEP)"/>
    <property type="match status" value="1"/>
</dbReference>
<evidence type="ECO:0000256" key="4">
    <source>
        <dbReference type="ARBA" id="ARBA00022475"/>
    </source>
</evidence>
<feature type="transmembrane region" description="Helical" evidence="9">
    <location>
        <begin position="960"/>
        <end position="985"/>
    </location>
</feature>
<feature type="transmembrane region" description="Helical" evidence="9">
    <location>
        <begin position="403"/>
        <end position="423"/>
    </location>
</feature>
<evidence type="ECO:0000256" key="3">
    <source>
        <dbReference type="ARBA" id="ARBA00022448"/>
    </source>
</evidence>
<dbReference type="InterPro" id="IPR004763">
    <property type="entry name" value="CusA-like"/>
</dbReference>
<keyword evidence="4" id="KW-1003">Cell membrane</keyword>
<evidence type="ECO:0000256" key="8">
    <source>
        <dbReference type="SAM" id="Coils"/>
    </source>
</evidence>
<comment type="caution">
    <text evidence="10">The sequence shown here is derived from an EMBL/GenBank/DDBJ whole genome shotgun (WGS) entry which is preliminary data.</text>
</comment>
<dbReference type="GO" id="GO:0008324">
    <property type="term" value="F:monoatomic cation transmembrane transporter activity"/>
    <property type="evidence" value="ECO:0007669"/>
    <property type="project" value="InterPro"/>
</dbReference>
<evidence type="ECO:0000256" key="9">
    <source>
        <dbReference type="SAM" id="Phobius"/>
    </source>
</evidence>
<dbReference type="GO" id="GO:0015562">
    <property type="term" value="F:efflux transmembrane transporter activity"/>
    <property type="evidence" value="ECO:0007669"/>
    <property type="project" value="InterPro"/>
</dbReference>
<feature type="transmembrane region" description="Helical" evidence="9">
    <location>
        <begin position="50"/>
        <end position="68"/>
    </location>
</feature>
<protein>
    <submittedName>
        <fullName evidence="10">Cobalt-zinc-cadmium resistance protein CzcA</fullName>
    </submittedName>
</protein>
<keyword evidence="6 9" id="KW-1133">Transmembrane helix</keyword>
<dbReference type="Proteomes" id="UP000320811">
    <property type="component" value="Unassembled WGS sequence"/>
</dbReference>
<accession>A0A561PBE1</accession>
<reference evidence="10 11" key="1">
    <citation type="submission" date="2019-06" db="EMBL/GenBank/DDBJ databases">
        <title>Sorghum-associated microbial communities from plants grown in Nebraska, USA.</title>
        <authorList>
            <person name="Schachtman D."/>
        </authorList>
    </citation>
    <scope>NUCLEOTIDE SEQUENCE [LARGE SCALE GENOMIC DNA]</scope>
    <source>
        <strain evidence="10 11">1209</strain>
    </source>
</reference>
<evidence type="ECO:0000256" key="6">
    <source>
        <dbReference type="ARBA" id="ARBA00022989"/>
    </source>
</evidence>
<dbReference type="InterPro" id="IPR001036">
    <property type="entry name" value="Acrflvin-R"/>
</dbReference>
<dbReference type="PANTHER" id="PTHR32063:SF24">
    <property type="entry name" value="CATION EFFLUX SYSTEM (ACRB_ACRD_ACRF FAMILY)"/>
    <property type="match status" value="1"/>
</dbReference>
<keyword evidence="8" id="KW-0175">Coiled coil</keyword>
<dbReference type="Gene3D" id="1.20.1640.10">
    <property type="entry name" value="Multidrug efflux transporter AcrB transmembrane domain"/>
    <property type="match status" value="2"/>
</dbReference>
<keyword evidence="5 9" id="KW-0812">Transmembrane</keyword>
<organism evidence="10 11">
    <name type="scientific">Chitinophaga polysaccharea</name>
    <dbReference type="NCBI Taxonomy" id="1293035"/>
    <lineage>
        <taxon>Bacteria</taxon>
        <taxon>Pseudomonadati</taxon>
        <taxon>Bacteroidota</taxon>
        <taxon>Chitinophagia</taxon>
        <taxon>Chitinophagales</taxon>
        <taxon>Chitinophagaceae</taxon>
        <taxon>Chitinophaga</taxon>
    </lineage>
</organism>
<gene>
    <name evidence="10" type="ORF">FHW36_109135</name>
</gene>
<dbReference type="GO" id="GO:0042910">
    <property type="term" value="F:xenobiotic transmembrane transporter activity"/>
    <property type="evidence" value="ECO:0007669"/>
    <property type="project" value="TreeGrafter"/>
</dbReference>
<evidence type="ECO:0000256" key="7">
    <source>
        <dbReference type="ARBA" id="ARBA00023136"/>
    </source>
</evidence>
<feature type="transmembrane region" description="Helical" evidence="9">
    <location>
        <begin position="560"/>
        <end position="590"/>
    </location>
</feature>
<dbReference type="Gene3D" id="3.30.70.1320">
    <property type="entry name" value="Multidrug efflux transporter AcrB pore domain like"/>
    <property type="match status" value="1"/>
</dbReference>
<dbReference type="SUPFAM" id="SSF82866">
    <property type="entry name" value="Multidrug efflux transporter AcrB transmembrane domain"/>
    <property type="match status" value="2"/>
</dbReference>
<dbReference type="EMBL" id="VIWO01000009">
    <property type="protein sequence ID" value="TWF35346.1"/>
    <property type="molecule type" value="Genomic_DNA"/>
</dbReference>
<feature type="transmembrane region" description="Helical" evidence="9">
    <location>
        <begin position="909"/>
        <end position="928"/>
    </location>
</feature>
<feature type="transmembrane region" description="Helical" evidence="9">
    <location>
        <begin position="1006"/>
        <end position="1027"/>
    </location>
</feature>
<dbReference type="SUPFAM" id="SSF82714">
    <property type="entry name" value="Multidrug efflux transporter AcrB TolC docking domain, DN and DC subdomains"/>
    <property type="match status" value="2"/>
</dbReference>
<dbReference type="NCBIfam" id="TIGR00914">
    <property type="entry name" value="2A0601"/>
    <property type="match status" value="1"/>
</dbReference>
<dbReference type="Pfam" id="PF00873">
    <property type="entry name" value="ACR_tran"/>
    <property type="match status" value="1"/>
</dbReference>
<feature type="transmembrane region" description="Helical" evidence="9">
    <location>
        <begin position="429"/>
        <end position="452"/>
    </location>
</feature>
<evidence type="ECO:0000256" key="2">
    <source>
        <dbReference type="ARBA" id="ARBA00010942"/>
    </source>
</evidence>
<feature type="transmembrane region" description="Helical" evidence="9">
    <location>
        <begin position="935"/>
        <end position="954"/>
    </location>
</feature>
<feature type="transmembrane region" description="Helical" evidence="9">
    <location>
        <begin position="379"/>
        <end position="396"/>
    </location>
</feature>